<accession>A0A917ZP31</accession>
<protein>
    <submittedName>
        <fullName evidence="1">Uncharacterized protein</fullName>
    </submittedName>
</protein>
<organism evidence="1 2">
    <name type="scientific">Marinobacterium nitratireducens</name>
    <dbReference type="NCBI Taxonomy" id="518897"/>
    <lineage>
        <taxon>Bacteria</taxon>
        <taxon>Pseudomonadati</taxon>
        <taxon>Pseudomonadota</taxon>
        <taxon>Gammaproteobacteria</taxon>
        <taxon>Oceanospirillales</taxon>
        <taxon>Oceanospirillaceae</taxon>
        <taxon>Marinobacterium</taxon>
    </lineage>
</organism>
<gene>
    <name evidence="1" type="ORF">GCM10011348_41300</name>
</gene>
<name>A0A917ZP31_9GAMM</name>
<dbReference type="EMBL" id="BMLT01000013">
    <property type="protein sequence ID" value="GGO87639.1"/>
    <property type="molecule type" value="Genomic_DNA"/>
</dbReference>
<evidence type="ECO:0000313" key="1">
    <source>
        <dbReference type="EMBL" id="GGO87639.1"/>
    </source>
</evidence>
<dbReference type="Proteomes" id="UP000599578">
    <property type="component" value="Unassembled WGS sequence"/>
</dbReference>
<keyword evidence="2" id="KW-1185">Reference proteome</keyword>
<reference evidence="1 2" key="1">
    <citation type="journal article" date="2014" name="Int. J. Syst. Evol. Microbiol.">
        <title>Complete genome sequence of Corynebacterium casei LMG S-19264T (=DSM 44701T), isolated from a smear-ripened cheese.</title>
        <authorList>
            <consortium name="US DOE Joint Genome Institute (JGI-PGF)"/>
            <person name="Walter F."/>
            <person name="Albersmeier A."/>
            <person name="Kalinowski J."/>
            <person name="Ruckert C."/>
        </authorList>
    </citation>
    <scope>NUCLEOTIDE SEQUENCE [LARGE SCALE GENOMIC DNA]</scope>
    <source>
        <strain evidence="1 2">CGMCC 1.7286</strain>
    </source>
</reference>
<comment type="caution">
    <text evidence="1">The sequence shown here is derived from an EMBL/GenBank/DDBJ whole genome shotgun (WGS) entry which is preliminary data.</text>
</comment>
<sequence length="63" mass="6825">MQADAIEWEAAVDERRNIGYQAQRNAARIQRCIADLDTAGSGGLQIDTVSFGAGDRDELDRSG</sequence>
<proteinExistence type="predicted"/>
<dbReference type="AlphaFoldDB" id="A0A917ZP31"/>
<evidence type="ECO:0000313" key="2">
    <source>
        <dbReference type="Proteomes" id="UP000599578"/>
    </source>
</evidence>